<dbReference type="HOGENOM" id="CLU_096574_0_0_1"/>
<keyword evidence="1" id="KW-1133">Transmembrane helix</keyword>
<keyword evidence="2" id="KW-0732">Signal</keyword>
<gene>
    <name evidence="3" type="ORF">PSEUBRA_SCAF22g00020</name>
</gene>
<dbReference type="GeneID" id="27419229"/>
<reference evidence="4" key="1">
    <citation type="journal article" date="2013" name="Genome Announc.">
        <title>Draft genome sequence of Pseudozyma brasiliensis sp. nov. strain GHG001, a high producer of endo-1,4-xylanase isolated from an insect pest of sugarcane.</title>
        <authorList>
            <person name="Oliveira J.V.D.C."/>
            <person name="dos Santos R.A.C."/>
            <person name="Borges T.A."/>
            <person name="Riano-Pachon D.M."/>
            <person name="Goldman G.H."/>
        </authorList>
    </citation>
    <scope>NUCLEOTIDE SEQUENCE [LARGE SCALE GENOMIC DNA]</scope>
    <source>
        <strain evidence="4">GHG001</strain>
    </source>
</reference>
<accession>V5E9N7</accession>
<keyword evidence="4" id="KW-1185">Reference proteome</keyword>
<sequence>MSTFAPLLRLLTLLFLVNVTLAFDITFPAPTNYWVACGWNNMTWRSQSSDPSIVTIMLTNTNKTLLNDDFEIGNALEGADNAAMVYVPCLPAADGYALLFVNASGYDHKPEKVIYTSNEFGIKPKGSTPDPASGQSSIPNRYQPYLETPGIVLPQKGPSEVTNTTTNANSTDGALPKLDGSADTFKDFHPTQHNAAASSMTVVGDVLFVVVVAAFTALVVTS</sequence>
<feature type="signal peptide" evidence="2">
    <location>
        <begin position="1"/>
        <end position="22"/>
    </location>
</feature>
<protein>
    <submittedName>
        <fullName evidence="3">Uncharacterized protein</fullName>
    </submittedName>
</protein>
<dbReference type="eggNOG" id="ENOG502R347">
    <property type="taxonomic scope" value="Eukaryota"/>
</dbReference>
<evidence type="ECO:0000313" key="4">
    <source>
        <dbReference type="Proteomes" id="UP000019377"/>
    </source>
</evidence>
<dbReference type="EMBL" id="KI545865">
    <property type="protein sequence ID" value="EST07041.1"/>
    <property type="molecule type" value="Genomic_DNA"/>
</dbReference>
<proteinExistence type="predicted"/>
<dbReference type="OrthoDB" id="2576580at2759"/>
<dbReference type="AlphaFoldDB" id="V5E9N7"/>
<organism evidence="3 4">
    <name type="scientific">Kalmanozyma brasiliensis (strain GHG001)</name>
    <name type="common">Yeast</name>
    <name type="synonym">Pseudozyma brasiliensis</name>
    <dbReference type="NCBI Taxonomy" id="1365824"/>
    <lineage>
        <taxon>Eukaryota</taxon>
        <taxon>Fungi</taxon>
        <taxon>Dikarya</taxon>
        <taxon>Basidiomycota</taxon>
        <taxon>Ustilaginomycotina</taxon>
        <taxon>Ustilaginomycetes</taxon>
        <taxon>Ustilaginales</taxon>
        <taxon>Ustilaginaceae</taxon>
        <taxon>Kalmanozyma</taxon>
    </lineage>
</organism>
<evidence type="ECO:0000256" key="1">
    <source>
        <dbReference type="SAM" id="Phobius"/>
    </source>
</evidence>
<keyword evidence="1" id="KW-0812">Transmembrane</keyword>
<evidence type="ECO:0000256" key="2">
    <source>
        <dbReference type="SAM" id="SignalP"/>
    </source>
</evidence>
<evidence type="ECO:0000313" key="3">
    <source>
        <dbReference type="EMBL" id="EST07041.1"/>
    </source>
</evidence>
<name>V5E9N7_KALBG</name>
<dbReference type="Proteomes" id="UP000019377">
    <property type="component" value="Unassembled WGS sequence"/>
</dbReference>
<dbReference type="RefSeq" id="XP_016292030.1">
    <property type="nucleotide sequence ID" value="XM_016436587.1"/>
</dbReference>
<dbReference type="OMA" id="VACGWNN"/>
<feature type="chain" id="PRO_5004732385" evidence="2">
    <location>
        <begin position="23"/>
        <end position="222"/>
    </location>
</feature>
<dbReference type="STRING" id="1365824.V5E9N7"/>
<feature type="transmembrane region" description="Helical" evidence="1">
    <location>
        <begin position="200"/>
        <end position="220"/>
    </location>
</feature>
<keyword evidence="1" id="KW-0472">Membrane</keyword>